<feature type="domain" description="Aminoglycoside phosphotransferase" evidence="1">
    <location>
        <begin position="80"/>
        <end position="291"/>
    </location>
</feature>
<dbReference type="PANTHER" id="PTHR21310">
    <property type="entry name" value="AMINOGLYCOSIDE PHOSPHOTRANSFERASE-RELATED-RELATED"/>
    <property type="match status" value="1"/>
</dbReference>
<reference evidence="2 3" key="1">
    <citation type="submission" date="2018-12" db="EMBL/GenBank/DDBJ databases">
        <title>Draft genome sequence of Xylaria grammica IHI A82.</title>
        <authorList>
            <person name="Buettner E."/>
            <person name="Kellner H."/>
        </authorList>
    </citation>
    <scope>NUCLEOTIDE SEQUENCE [LARGE SCALE GENOMIC DNA]</scope>
    <source>
        <strain evidence="2 3">IHI A82</strain>
    </source>
</reference>
<dbReference type="SUPFAM" id="SSF56112">
    <property type="entry name" value="Protein kinase-like (PK-like)"/>
    <property type="match status" value="1"/>
</dbReference>
<organism evidence="2 3">
    <name type="scientific">Xylaria grammica</name>
    <dbReference type="NCBI Taxonomy" id="363999"/>
    <lineage>
        <taxon>Eukaryota</taxon>
        <taxon>Fungi</taxon>
        <taxon>Dikarya</taxon>
        <taxon>Ascomycota</taxon>
        <taxon>Pezizomycotina</taxon>
        <taxon>Sordariomycetes</taxon>
        <taxon>Xylariomycetidae</taxon>
        <taxon>Xylariales</taxon>
        <taxon>Xylariaceae</taxon>
        <taxon>Xylaria</taxon>
    </lineage>
</organism>
<dbReference type="PANTHER" id="PTHR21310:SF15">
    <property type="entry name" value="AMINOGLYCOSIDE PHOSPHOTRANSFERASE DOMAIN-CONTAINING PROTEIN"/>
    <property type="match status" value="1"/>
</dbReference>
<dbReference type="STRING" id="363999.A0A439DFD8"/>
<comment type="caution">
    <text evidence="2">The sequence shown here is derived from an EMBL/GenBank/DDBJ whole genome shotgun (WGS) entry which is preliminary data.</text>
</comment>
<name>A0A439DFD8_9PEZI</name>
<dbReference type="InterPro" id="IPR002575">
    <property type="entry name" value="Aminoglycoside_PTrfase"/>
</dbReference>
<dbReference type="Gene3D" id="3.90.1200.10">
    <property type="match status" value="1"/>
</dbReference>
<dbReference type="Pfam" id="PF01636">
    <property type="entry name" value="APH"/>
    <property type="match status" value="1"/>
</dbReference>
<protein>
    <recommendedName>
        <fullName evidence="1">Aminoglycoside phosphotransferase domain-containing protein</fullName>
    </recommendedName>
</protein>
<dbReference type="AlphaFoldDB" id="A0A439DFD8"/>
<accession>A0A439DFD8</accession>
<proteinExistence type="predicted"/>
<keyword evidence="3" id="KW-1185">Reference proteome</keyword>
<dbReference type="InterPro" id="IPR051678">
    <property type="entry name" value="AGP_Transferase"/>
</dbReference>
<dbReference type="InterPro" id="IPR011009">
    <property type="entry name" value="Kinase-like_dom_sf"/>
</dbReference>
<dbReference type="Proteomes" id="UP000286045">
    <property type="component" value="Unassembled WGS sequence"/>
</dbReference>
<evidence type="ECO:0000313" key="3">
    <source>
        <dbReference type="Proteomes" id="UP000286045"/>
    </source>
</evidence>
<sequence>MEILRSVSSAIAARLPPPVRKQFEKTKDEHDAPTIDVHGMARVQEVRLLATGGYGSIWLVKLVEPLENTRPGGALGPPVSRFVLRLPFEDALLPDQITNDVAFKRLVAAKLPHIPVPHIYLYNATSQADTSYVVEEYVDYPSLDSTWTSLTPPQKDTMAQKLAGIIVDLTEVRFDMIGGLNPEDFSSTPTVEGCKLFKGRGKFHRDECYQVGPYKSTKEYILRHRRRSLHDVTVEEFVESLREEQESIAKSKIVDEPFVLVHGDLHARNILAKGDQIAAVIDWEFAGSYPLSETLSGGDFEVVEAETDELYMENVVWARKIREFVRAEVTKRGWDQKSIEDLMGDGNPELGQARMEMFPF</sequence>
<evidence type="ECO:0000313" key="2">
    <source>
        <dbReference type="EMBL" id="RWA13096.1"/>
    </source>
</evidence>
<dbReference type="EMBL" id="RYZI01000035">
    <property type="protein sequence ID" value="RWA13096.1"/>
    <property type="molecule type" value="Genomic_DNA"/>
</dbReference>
<evidence type="ECO:0000259" key="1">
    <source>
        <dbReference type="Pfam" id="PF01636"/>
    </source>
</evidence>
<gene>
    <name evidence="2" type="ORF">EKO27_g2011</name>
</gene>